<dbReference type="InterPro" id="IPR001507">
    <property type="entry name" value="ZP_dom"/>
</dbReference>
<dbReference type="PROSITE" id="PS51034">
    <property type="entry name" value="ZP_2"/>
    <property type="match status" value="1"/>
</dbReference>
<gene>
    <name evidence="3" type="ORF">JD844_014308</name>
</gene>
<evidence type="ECO:0000313" key="4">
    <source>
        <dbReference type="Proteomes" id="UP000826234"/>
    </source>
</evidence>
<sequence>MSVAAPCRKDNVSSKAIRPTWLPFSSTISAEQRLAFSLHLMNGDWSVERTSNRYQLGETMHIQADVNTDNHVALRLFVDHCVATLSPDTASSPRYAVVDYHGKTLLQDPDLPPLSRGASLSPSVVSFQIYITCHLKVAAADQPLDPLNKACSFNKASNR</sequence>
<proteinExistence type="predicted"/>
<feature type="domain" description="ZP" evidence="2">
    <location>
        <begin position="1"/>
        <end position="159"/>
    </location>
</feature>
<comment type="caution">
    <text evidence="3">The sequence shown here is derived from an EMBL/GenBank/DDBJ whole genome shotgun (WGS) entry which is preliminary data.</text>
</comment>
<accession>A0ABQ7SRE9</accession>
<name>A0ABQ7SRE9_PHRPL</name>
<keyword evidence="4" id="KW-1185">Reference proteome</keyword>
<dbReference type="Gene3D" id="2.60.40.4100">
    <property type="entry name" value="Zona pellucida, ZP-C domain"/>
    <property type="match status" value="1"/>
</dbReference>
<keyword evidence="1" id="KW-1015">Disulfide bond</keyword>
<evidence type="ECO:0000256" key="1">
    <source>
        <dbReference type="ARBA" id="ARBA00023157"/>
    </source>
</evidence>
<dbReference type="Proteomes" id="UP000826234">
    <property type="component" value="Unassembled WGS sequence"/>
</dbReference>
<protein>
    <recommendedName>
        <fullName evidence="2">ZP domain-containing protein</fullName>
    </recommendedName>
</protein>
<dbReference type="InterPro" id="IPR042235">
    <property type="entry name" value="ZP-C_dom"/>
</dbReference>
<dbReference type="EMBL" id="JAIPUX010003439">
    <property type="protein sequence ID" value="KAH0619903.1"/>
    <property type="molecule type" value="Genomic_DNA"/>
</dbReference>
<evidence type="ECO:0000259" key="2">
    <source>
        <dbReference type="PROSITE" id="PS51034"/>
    </source>
</evidence>
<organism evidence="3 4">
    <name type="scientific">Phrynosoma platyrhinos</name>
    <name type="common">Desert horned lizard</name>
    <dbReference type="NCBI Taxonomy" id="52577"/>
    <lineage>
        <taxon>Eukaryota</taxon>
        <taxon>Metazoa</taxon>
        <taxon>Chordata</taxon>
        <taxon>Craniata</taxon>
        <taxon>Vertebrata</taxon>
        <taxon>Euteleostomi</taxon>
        <taxon>Lepidosauria</taxon>
        <taxon>Squamata</taxon>
        <taxon>Bifurcata</taxon>
        <taxon>Unidentata</taxon>
        <taxon>Episquamata</taxon>
        <taxon>Toxicofera</taxon>
        <taxon>Iguania</taxon>
        <taxon>Phrynosomatidae</taxon>
        <taxon>Phrynosomatinae</taxon>
        <taxon>Phrynosoma</taxon>
    </lineage>
</organism>
<dbReference type="InterPro" id="IPR055355">
    <property type="entry name" value="ZP-C"/>
</dbReference>
<evidence type="ECO:0000313" key="3">
    <source>
        <dbReference type="EMBL" id="KAH0619903.1"/>
    </source>
</evidence>
<dbReference type="PANTHER" id="PTHR11576:SF2">
    <property type="entry name" value="ZONA PELLUCIDA SPERM-BINDING PROTEIN 3"/>
    <property type="match status" value="1"/>
</dbReference>
<reference evidence="3 4" key="1">
    <citation type="journal article" date="2022" name="Gigascience">
        <title>A chromosome-level genome assembly and annotation of the desert horned lizard, Phrynosoma platyrhinos, provides insight into chromosomal rearrangements among reptiles.</title>
        <authorList>
            <person name="Koochekian N."/>
            <person name="Ascanio A."/>
            <person name="Farleigh K."/>
            <person name="Card D.C."/>
            <person name="Schield D.R."/>
            <person name="Castoe T.A."/>
            <person name="Jezkova T."/>
        </authorList>
    </citation>
    <scope>NUCLEOTIDE SEQUENCE [LARGE SCALE GENOMIC DNA]</scope>
    <source>
        <strain evidence="3">NK-2021</strain>
    </source>
</reference>
<dbReference type="PANTHER" id="PTHR11576">
    <property type="entry name" value="ZONA PELLUCIDA SPERM-BINDING PROTEIN 3"/>
    <property type="match status" value="1"/>
</dbReference>
<dbReference type="Pfam" id="PF00100">
    <property type="entry name" value="Zona_pellucida"/>
    <property type="match status" value="1"/>
</dbReference>